<name>A0A286UHR5_9AGAM</name>
<proteinExistence type="predicted"/>
<dbReference type="EMBL" id="NBII01000005">
    <property type="protein sequence ID" value="PAV19004.1"/>
    <property type="molecule type" value="Genomic_DNA"/>
</dbReference>
<dbReference type="Proteomes" id="UP000217199">
    <property type="component" value="Unassembled WGS sequence"/>
</dbReference>
<organism evidence="1 2">
    <name type="scientific">Pyrrhoderma noxium</name>
    <dbReference type="NCBI Taxonomy" id="2282107"/>
    <lineage>
        <taxon>Eukaryota</taxon>
        <taxon>Fungi</taxon>
        <taxon>Dikarya</taxon>
        <taxon>Basidiomycota</taxon>
        <taxon>Agaricomycotina</taxon>
        <taxon>Agaricomycetes</taxon>
        <taxon>Hymenochaetales</taxon>
        <taxon>Hymenochaetaceae</taxon>
        <taxon>Pyrrhoderma</taxon>
    </lineage>
</organism>
<comment type="caution">
    <text evidence="1">The sequence shown here is derived from an EMBL/GenBank/DDBJ whole genome shotgun (WGS) entry which is preliminary data.</text>
</comment>
<evidence type="ECO:0000313" key="1">
    <source>
        <dbReference type="EMBL" id="PAV19004.1"/>
    </source>
</evidence>
<dbReference type="InParanoid" id="A0A286UHR5"/>
<evidence type="ECO:0000313" key="2">
    <source>
        <dbReference type="Proteomes" id="UP000217199"/>
    </source>
</evidence>
<gene>
    <name evidence="1" type="ORF">PNOK_0584800</name>
</gene>
<dbReference type="AlphaFoldDB" id="A0A286UHR5"/>
<keyword evidence="2" id="KW-1185">Reference proteome</keyword>
<protein>
    <submittedName>
        <fullName evidence="1">Uncharacterized protein</fullName>
    </submittedName>
</protein>
<sequence length="115" mass="13549">MLNLGANPYPGSYSYNSYTGPRKLKRRNYPRELLECLRDTFDPGCVLYCLEYNNGKPYILVDVPLERGHPYSRFVYHKGNSHEQIAKRVLEVMIKCPKSFLPSISDTTSEKWYYW</sequence>
<reference evidence="1 2" key="1">
    <citation type="journal article" date="2017" name="Mol. Ecol.">
        <title>Comparative and population genomic landscape of Phellinus noxius: A hypervariable fungus causing root rot in trees.</title>
        <authorList>
            <person name="Chung C.L."/>
            <person name="Lee T.J."/>
            <person name="Akiba M."/>
            <person name="Lee H.H."/>
            <person name="Kuo T.H."/>
            <person name="Liu D."/>
            <person name="Ke H.M."/>
            <person name="Yokoi T."/>
            <person name="Roa M.B."/>
            <person name="Lu M.J."/>
            <person name="Chang Y.Y."/>
            <person name="Ann P.J."/>
            <person name="Tsai J.N."/>
            <person name="Chen C.Y."/>
            <person name="Tzean S.S."/>
            <person name="Ota Y."/>
            <person name="Hattori T."/>
            <person name="Sahashi N."/>
            <person name="Liou R.F."/>
            <person name="Kikuchi T."/>
            <person name="Tsai I.J."/>
        </authorList>
    </citation>
    <scope>NUCLEOTIDE SEQUENCE [LARGE SCALE GENOMIC DNA]</scope>
    <source>
        <strain evidence="1 2">FFPRI411160</strain>
    </source>
</reference>
<accession>A0A286UHR5</accession>